<organism evidence="1 2">
    <name type="scientific">Bacillus thuringiensis</name>
    <dbReference type="NCBI Taxonomy" id="1428"/>
    <lineage>
        <taxon>Bacteria</taxon>
        <taxon>Bacillati</taxon>
        <taxon>Bacillota</taxon>
        <taxon>Bacilli</taxon>
        <taxon>Bacillales</taxon>
        <taxon>Bacillaceae</taxon>
        <taxon>Bacillus</taxon>
        <taxon>Bacillus cereus group</taxon>
    </lineage>
</organism>
<keyword evidence="1" id="KW-0614">Plasmid</keyword>
<dbReference type="Proteomes" id="UP000092743">
    <property type="component" value="Plasmid p142098"/>
</dbReference>
<dbReference type="AlphaFoldDB" id="A0A9W3SI68"/>
<evidence type="ECO:0000313" key="1">
    <source>
        <dbReference type="EMBL" id="ANS51876.1"/>
    </source>
</evidence>
<dbReference type="EMBL" id="CP015352">
    <property type="protein sequence ID" value="ANS51876.1"/>
    <property type="molecule type" value="Genomic_DNA"/>
</dbReference>
<sequence>MVAILEVNHPQPLPVLEGTRSALPNLFAIGSSVWDRRICLFLILSRKERSVRYHGQIPCIRYYCLIVRIIGIKIRNSPSMMEGSLFFVQLIRGMTTIYMETKNSHATETTFIKFCIYTLPVFKKLARNETCKNEIKFILISWKTKRKIEH</sequence>
<proteinExistence type="predicted"/>
<geneLocation type="plasmid" evidence="1 2">
    <name>p142098</name>
</geneLocation>
<reference evidence="1 2" key="1">
    <citation type="submission" date="2016-04" db="EMBL/GenBank/DDBJ databases">
        <title>High quality genome of the nematocidal Bacillus thuringiensis MYBT18246.</title>
        <authorList>
            <person name="Hollensteiner J."/>
            <person name="Poehlein A."/>
            <person name="Sproeer C."/>
            <person name="Bunk B."/>
            <person name="Rosenstiel P."/>
            <person name="Schulenburg H."/>
            <person name="Liesegang H."/>
        </authorList>
    </citation>
    <scope>NUCLEOTIDE SEQUENCE [LARGE SCALE GENOMIC DNA]</scope>
    <source>
        <strain evidence="1 2">MYBT18246</strain>
        <plasmid evidence="1 2">p142098</plasmid>
    </source>
</reference>
<evidence type="ECO:0000313" key="2">
    <source>
        <dbReference type="Proteomes" id="UP000092743"/>
    </source>
</evidence>
<accession>A0A9W3SI68</accession>
<name>A0A9W3SI68_BACTU</name>
<protein>
    <submittedName>
        <fullName evidence="1">Uncharacterized protein</fullName>
    </submittedName>
</protein>
<gene>
    <name evidence="1" type="ORF">BT246_65840</name>
</gene>